<protein>
    <recommendedName>
        <fullName evidence="1">Serine acetyltransferase</fullName>
        <ecNumber evidence="1">2.3.1.30</ecNumber>
    </recommendedName>
</protein>
<keyword evidence="1" id="KW-0012">Acyltransferase</keyword>
<comment type="caution">
    <text evidence="2">The sequence shown here is derived from an EMBL/GenBank/DDBJ whole genome shotgun (WGS) entry which is preliminary data.</text>
</comment>
<evidence type="ECO:0000313" key="3">
    <source>
        <dbReference type="Proteomes" id="UP000757604"/>
    </source>
</evidence>
<gene>
    <name evidence="2" type="ORF">JNB71_13160</name>
</gene>
<dbReference type="RefSeq" id="WP_220372194.1">
    <property type="nucleotide sequence ID" value="NZ_JAEUAO010000002.1"/>
</dbReference>
<dbReference type="InterPro" id="IPR011004">
    <property type="entry name" value="Trimer_LpxA-like_sf"/>
</dbReference>
<dbReference type="PIRSF" id="PIRSF000441">
    <property type="entry name" value="CysE"/>
    <property type="match status" value="1"/>
</dbReference>
<sequence>MAAINEFYCAARRSQKLGIPLIPRLLEYSIRILFQAAIPARAQIAKSVYFHHSGLGVVINGRSVIEEDCEIGVHVVLGGKAPVVGAPYLERGVIVHAGAKIIGPVRIGAGSVVAANAVVTTDMPANCLIAGVPAVVKRSGVDNSIYRHDAPPVASPTVSAVNS</sequence>
<dbReference type="InterPro" id="IPR001451">
    <property type="entry name" value="Hexapep"/>
</dbReference>
<accession>A0ABS7HAG6</accession>
<dbReference type="Pfam" id="PF00132">
    <property type="entry name" value="Hexapep"/>
    <property type="match status" value="1"/>
</dbReference>
<evidence type="ECO:0000313" key="2">
    <source>
        <dbReference type="EMBL" id="MBW9064269.1"/>
    </source>
</evidence>
<dbReference type="Proteomes" id="UP000757604">
    <property type="component" value="Unassembled WGS sequence"/>
</dbReference>
<dbReference type="Gene3D" id="2.160.10.10">
    <property type="entry name" value="Hexapeptide repeat proteins"/>
    <property type="match status" value="1"/>
</dbReference>
<reference evidence="2 3" key="1">
    <citation type="journal article" date="2021" name="MBio">
        <title>Poor Competitiveness of Bradyrhizobium in Pigeon Pea Root Colonization in Indian Soils.</title>
        <authorList>
            <person name="Chalasani D."/>
            <person name="Basu A."/>
            <person name="Pullabhotla S.V.S.R.N."/>
            <person name="Jorrin B."/>
            <person name="Neal A.L."/>
            <person name="Poole P.S."/>
            <person name="Podile A.R."/>
            <person name="Tkacz A."/>
        </authorList>
    </citation>
    <scope>NUCLEOTIDE SEQUENCE [LARGE SCALE GENOMIC DNA]</scope>
    <source>
        <strain evidence="2 3">HU44</strain>
    </source>
</reference>
<dbReference type="EMBL" id="JAEUAO010000002">
    <property type="protein sequence ID" value="MBW9064269.1"/>
    <property type="molecule type" value="Genomic_DNA"/>
</dbReference>
<proteinExistence type="inferred from homology"/>
<comment type="catalytic activity">
    <reaction evidence="1">
        <text>L-serine + acetyl-CoA = O-acetyl-L-serine + CoA</text>
        <dbReference type="Rhea" id="RHEA:24560"/>
        <dbReference type="ChEBI" id="CHEBI:33384"/>
        <dbReference type="ChEBI" id="CHEBI:57287"/>
        <dbReference type="ChEBI" id="CHEBI:57288"/>
        <dbReference type="ChEBI" id="CHEBI:58340"/>
        <dbReference type="EC" id="2.3.1.30"/>
    </reaction>
</comment>
<evidence type="ECO:0000256" key="1">
    <source>
        <dbReference type="PIRNR" id="PIRNR000441"/>
    </source>
</evidence>
<dbReference type="PANTHER" id="PTHR42811">
    <property type="entry name" value="SERINE ACETYLTRANSFERASE"/>
    <property type="match status" value="1"/>
</dbReference>
<dbReference type="EC" id="2.3.1.30" evidence="1"/>
<dbReference type="SUPFAM" id="SSF51161">
    <property type="entry name" value="Trimeric LpxA-like enzymes"/>
    <property type="match status" value="1"/>
</dbReference>
<keyword evidence="3" id="KW-1185">Reference proteome</keyword>
<organism evidence="2 3">
    <name type="scientific">Rhizobium herbae</name>
    <dbReference type="NCBI Taxonomy" id="508661"/>
    <lineage>
        <taxon>Bacteria</taxon>
        <taxon>Pseudomonadati</taxon>
        <taxon>Pseudomonadota</taxon>
        <taxon>Alphaproteobacteria</taxon>
        <taxon>Hyphomicrobiales</taxon>
        <taxon>Rhizobiaceae</taxon>
        <taxon>Rhizobium/Agrobacterium group</taxon>
        <taxon>Rhizobium</taxon>
    </lineage>
</organism>
<dbReference type="InterPro" id="IPR005881">
    <property type="entry name" value="Ser_O-AcTrfase"/>
</dbReference>
<keyword evidence="1" id="KW-0808">Transferase</keyword>
<name>A0ABS7HAG6_9HYPH</name>
<comment type="similarity">
    <text evidence="1">Belongs to the transferase hexapeptide repeat family.</text>
</comment>